<evidence type="ECO:0000313" key="6">
    <source>
        <dbReference type="EMBL" id="ACR11943.1"/>
    </source>
</evidence>
<dbReference type="HOGENOM" id="CLU_021095_2_1_6"/>
<dbReference type="OrthoDB" id="5677527at2"/>
<dbReference type="PANTHER" id="PTHR30408">
    <property type="entry name" value="TYPE-1 RESTRICTION ENZYME ECOKI SPECIFICITY PROTEIN"/>
    <property type="match status" value="1"/>
</dbReference>
<name>C5BTJ5_TERTT</name>
<feature type="domain" description="Type I restriction modification DNA specificity" evidence="5">
    <location>
        <begin position="62"/>
        <end position="181"/>
    </location>
</feature>
<organism evidence="6 7">
    <name type="scientific">Teredinibacter turnerae (strain ATCC 39867 / T7901)</name>
    <dbReference type="NCBI Taxonomy" id="377629"/>
    <lineage>
        <taxon>Bacteria</taxon>
        <taxon>Pseudomonadati</taxon>
        <taxon>Pseudomonadota</taxon>
        <taxon>Gammaproteobacteria</taxon>
        <taxon>Cellvibrionales</taxon>
        <taxon>Cellvibrionaceae</taxon>
        <taxon>Teredinibacter</taxon>
    </lineage>
</organism>
<proteinExistence type="inferred from homology"/>
<dbReference type="STRING" id="377629.TERTU_3912"/>
<gene>
    <name evidence="6" type="ordered locus">TERTU_3912</name>
</gene>
<dbReference type="Proteomes" id="UP000009080">
    <property type="component" value="Chromosome"/>
</dbReference>
<evidence type="ECO:0000256" key="4">
    <source>
        <dbReference type="SAM" id="Coils"/>
    </source>
</evidence>
<accession>C5BTJ5</accession>
<keyword evidence="7" id="KW-1185">Reference proteome</keyword>
<dbReference type="KEGG" id="ttu:TERTU_3912"/>
<dbReference type="REBASE" id="21460">
    <property type="entry name" value="S.TtuTII"/>
</dbReference>
<keyword evidence="3" id="KW-0238">DNA-binding</keyword>
<protein>
    <submittedName>
        <fullName evidence="6">Type I restriction-modification system specificity subunit</fullName>
    </submittedName>
</protein>
<sequence>MSWITASLKDFACTVFDGPHATPKDSESGHSFLGIKNVSENGSLDLSDPKFISDEEFPKWTRRVKPKKNDVVFSYEATLHRYAIIPEGFDGCLGRRMGLVRVDEGKLVPRYLLYYFLSPLWRAYADTKVIIGATVNRLPIKDFPDFQISAPDLHHQQRIVEILASYDDLIENNRRRIQLLEESARLLYQEWFVHLRFPGHEQVKTIDGVPEGWDKTTADKVMDVLSGGTPKTKVTEFWDGEIPFFTPKDAKGLFTYNTEKTITDLGLSKCNGRLYPKYTVFITARGTVGKLSFAQRPMAMNQSCYALVTKGEISQEFLYSSLKASIEQFKARASGAVFDAIVVDTFKNIPFLVPSSSLRDEFTEQVKDVFSQIDNLSIQNMKLAQARDLLLPKLMSGELTV</sequence>
<dbReference type="InterPro" id="IPR044946">
    <property type="entry name" value="Restrct_endonuc_typeI_TRD_sf"/>
</dbReference>
<evidence type="ECO:0000256" key="2">
    <source>
        <dbReference type="ARBA" id="ARBA00022747"/>
    </source>
</evidence>
<evidence type="ECO:0000313" key="7">
    <source>
        <dbReference type="Proteomes" id="UP000009080"/>
    </source>
</evidence>
<dbReference type="CDD" id="cd17246">
    <property type="entry name" value="RMtype1_S_SonII-TRD2-CR2_like"/>
    <property type="match status" value="1"/>
</dbReference>
<dbReference type="AlphaFoldDB" id="C5BTJ5"/>
<dbReference type="InterPro" id="IPR000055">
    <property type="entry name" value="Restrct_endonuc_typeI_TRD"/>
</dbReference>
<dbReference type="PANTHER" id="PTHR30408:SF13">
    <property type="entry name" value="TYPE I RESTRICTION ENZYME HINDI SPECIFICITY SUBUNIT"/>
    <property type="match status" value="1"/>
</dbReference>
<dbReference type="Gene3D" id="1.10.287.1120">
    <property type="entry name" value="Bipartite methylase S protein"/>
    <property type="match status" value="1"/>
</dbReference>
<feature type="coiled-coil region" evidence="4">
    <location>
        <begin position="163"/>
        <end position="190"/>
    </location>
</feature>
<evidence type="ECO:0000256" key="3">
    <source>
        <dbReference type="ARBA" id="ARBA00023125"/>
    </source>
</evidence>
<dbReference type="RefSeq" id="WP_015818055.1">
    <property type="nucleotide sequence ID" value="NC_012997.1"/>
</dbReference>
<keyword evidence="2" id="KW-0680">Restriction system</keyword>
<comment type="similarity">
    <text evidence="1">Belongs to the type-I restriction system S methylase family.</text>
</comment>
<dbReference type="eggNOG" id="COG0732">
    <property type="taxonomic scope" value="Bacteria"/>
</dbReference>
<evidence type="ECO:0000259" key="5">
    <source>
        <dbReference type="Pfam" id="PF01420"/>
    </source>
</evidence>
<dbReference type="CDD" id="cd17243">
    <property type="entry name" value="RMtype1_S_AchA6I-TRD2-CR2_like"/>
    <property type="match status" value="1"/>
</dbReference>
<feature type="domain" description="Type I restriction modification DNA specificity" evidence="5">
    <location>
        <begin position="210"/>
        <end position="375"/>
    </location>
</feature>
<dbReference type="Pfam" id="PF01420">
    <property type="entry name" value="Methylase_S"/>
    <property type="match status" value="2"/>
</dbReference>
<dbReference type="Gene3D" id="3.90.220.20">
    <property type="entry name" value="DNA methylase specificity domains"/>
    <property type="match status" value="2"/>
</dbReference>
<dbReference type="SUPFAM" id="SSF116734">
    <property type="entry name" value="DNA methylase specificity domain"/>
    <property type="match status" value="2"/>
</dbReference>
<evidence type="ECO:0000256" key="1">
    <source>
        <dbReference type="ARBA" id="ARBA00010923"/>
    </source>
</evidence>
<dbReference type="GO" id="GO:0003677">
    <property type="term" value="F:DNA binding"/>
    <property type="evidence" value="ECO:0007669"/>
    <property type="project" value="UniProtKB-KW"/>
</dbReference>
<reference evidence="6 7" key="1">
    <citation type="journal article" date="2009" name="PLoS ONE">
        <title>The complete genome of Teredinibacter turnerae T7901: an intracellular endosymbiont of marine wood-boring bivalves (shipworms).</title>
        <authorList>
            <person name="Yang J.C."/>
            <person name="Madupu R."/>
            <person name="Durkin A.S."/>
            <person name="Ekborg N.A."/>
            <person name="Pedamallu C.S."/>
            <person name="Hostetler J.B."/>
            <person name="Radune D."/>
            <person name="Toms B.S."/>
            <person name="Henrissat B."/>
            <person name="Coutinho P.M."/>
            <person name="Schwarz S."/>
            <person name="Field L."/>
            <person name="Trindade-Silva A.E."/>
            <person name="Soares C.A.G."/>
            <person name="Elshahawi S."/>
            <person name="Hanora A."/>
            <person name="Schmidt E.W."/>
            <person name="Haygood M.G."/>
            <person name="Posfai J."/>
            <person name="Benner J."/>
            <person name="Madinger C."/>
            <person name="Nove J."/>
            <person name="Anton B."/>
            <person name="Chaudhary K."/>
            <person name="Foster J."/>
            <person name="Holman A."/>
            <person name="Kumar S."/>
            <person name="Lessard P.A."/>
            <person name="Luyten Y.A."/>
            <person name="Slatko B."/>
            <person name="Wood N."/>
            <person name="Wu B."/>
            <person name="Teplitski M."/>
            <person name="Mougous J.D."/>
            <person name="Ward N."/>
            <person name="Eisen J.A."/>
            <person name="Badger J.H."/>
            <person name="Distel D.L."/>
        </authorList>
    </citation>
    <scope>NUCLEOTIDE SEQUENCE [LARGE SCALE GENOMIC DNA]</scope>
    <source>
        <strain evidence="7">ATCC 39867 / T7901</strain>
    </source>
</reference>
<keyword evidence="4" id="KW-0175">Coiled coil</keyword>
<dbReference type="GO" id="GO:0009307">
    <property type="term" value="P:DNA restriction-modification system"/>
    <property type="evidence" value="ECO:0007669"/>
    <property type="project" value="UniProtKB-KW"/>
</dbReference>
<dbReference type="EMBL" id="CP001614">
    <property type="protein sequence ID" value="ACR11943.1"/>
    <property type="molecule type" value="Genomic_DNA"/>
</dbReference>
<dbReference type="InterPro" id="IPR052021">
    <property type="entry name" value="Type-I_RS_S_subunit"/>
</dbReference>